<evidence type="ECO:0000313" key="2">
    <source>
        <dbReference type="Proteomes" id="UP000077428"/>
    </source>
</evidence>
<accession>A0A166B7K7</accession>
<dbReference type="Proteomes" id="UP000077428">
    <property type="component" value="Unassembled WGS sequence"/>
</dbReference>
<keyword evidence="2" id="KW-1185">Reference proteome</keyword>
<evidence type="ECO:0000313" key="1">
    <source>
        <dbReference type="EMBL" id="KZX12978.1"/>
    </source>
</evidence>
<dbReference type="STRING" id="66851.MBORA_08790"/>
<dbReference type="NCBIfam" id="NF033452">
    <property type="entry name" value="BREX_1_MTaseX"/>
    <property type="match status" value="1"/>
</dbReference>
<evidence type="ECO:0008006" key="3">
    <source>
        <dbReference type="Google" id="ProtNLM"/>
    </source>
</evidence>
<protein>
    <recommendedName>
        <fullName evidence="3">BREX-1 system adenine-specific DNA-methyltransferase PglX</fullName>
    </recommendedName>
</protein>
<dbReference type="EMBL" id="LWMU01000059">
    <property type="protein sequence ID" value="KZX12978.1"/>
    <property type="molecule type" value="Genomic_DNA"/>
</dbReference>
<dbReference type="PATRIC" id="fig|66851.6.peg.969"/>
<sequence>MTVPKIPSCPIAYWADENLINCFNNTKLESIGNIKVGLQTGENDRFLRYWFEVDFNKIGFSSKTCEDSSTSGYKWFPYNKGGSFRKWYGNQEYIINWENDGDELRNFKKSVLRNSKFYFYKSLSWSKISSGKIAFRYYPNGFIFDVAGCSVFLNENLNYIMGFLNSNVCSSVLDLISPTLNYEVGHISSLPIKIDETKKDKIEKLVLNNISICEEDWNDYETSWNFKKHPLLYFNNNLLESNYNEWVEYKNNQFNNLKQNEIKLNELFSKTYNLPFDNTIEDKHISIKKPNLNEDIKSFISFAVGCMFGRYNLDVENLFFAGGIFDLTKYNKFIPDNDNIIPILDTEYFEDDIVGKFVEFVKICYGKEYLEENLEFISNSLSTTNKSSRDKLRDYFIKDFFNNHNKIYKKRPIYWQFNSGKENAFNCLIYVHRFDSTLIAKIRTEYLHKTQKAIEQRISNCNEIFKNTDSNSEKVRVIKEKNKLIKQLEESVEFDEVLNHIINLNICIDLDDGIKINHNKFQNIVLHKDGVKDKKINLLKKI</sequence>
<name>A0A166B7K7_METOA</name>
<comment type="caution">
    <text evidence="1">The sequence shown here is derived from an EMBL/GenBank/DDBJ whole genome shotgun (WGS) entry which is preliminary data.</text>
</comment>
<reference evidence="2" key="1">
    <citation type="journal article" date="2016" name="Genome Announc.">
        <title>Draft Genome Sequences of Methanobrevibacter curvatus DSM11111, Methanobrevibacter cuticularis DSM11139, Methanobrevibacter filiformis DSM11501, and Methanobrevibacter oralis DSM7256.</title>
        <authorList>
            <person name="Poehlein A."/>
            <person name="Seedorf H."/>
        </authorList>
    </citation>
    <scope>NUCLEOTIDE SEQUENCE [LARGE SCALE GENOMIC DNA]</scope>
    <source>
        <strain evidence="2">DSM 7256 / JCM 30027 / ZR</strain>
    </source>
</reference>
<dbReference type="REBASE" id="159268">
    <property type="entry name" value="Mor7256ORF8750P"/>
</dbReference>
<proteinExistence type="predicted"/>
<dbReference type="RefSeq" id="WP_052331843.1">
    <property type="nucleotide sequence ID" value="NZ_CABMAB010000031.1"/>
</dbReference>
<organism evidence="1 2">
    <name type="scientific">Methanobrevibacter oralis</name>
    <dbReference type="NCBI Taxonomy" id="66851"/>
    <lineage>
        <taxon>Archaea</taxon>
        <taxon>Methanobacteriati</taxon>
        <taxon>Methanobacteriota</taxon>
        <taxon>Methanomada group</taxon>
        <taxon>Methanobacteria</taxon>
        <taxon>Methanobacteriales</taxon>
        <taxon>Methanobacteriaceae</taxon>
        <taxon>Methanobrevibacter</taxon>
    </lineage>
</organism>
<dbReference type="InterPro" id="IPR047939">
    <property type="entry name" value="BREX_1_PglX"/>
</dbReference>
<dbReference type="AlphaFoldDB" id="A0A166B7K7"/>
<gene>
    <name evidence="1" type="ORF">MBORA_08790</name>
</gene>